<sequence length="146" mass="15986">MGMRVMTANVLSPAHADWERRRDVLASEFERLAPDMLALQEVASTEFLPPAYAVAWHSVRSRDGVGTALASRWPLGAVDELDLRATPRAENLPWAGPPPRHEHPPQQHGTGISVWSRAIGGRPAWAARPGRPPKIAARGEPLRRSG</sequence>
<comment type="caution">
    <text evidence="3">The sequence shown here is derived from an EMBL/GenBank/DDBJ whole genome shotgun (WGS) entry which is preliminary data.</text>
</comment>
<feature type="compositionally biased region" description="Low complexity" evidence="1">
    <location>
        <begin position="117"/>
        <end position="129"/>
    </location>
</feature>
<dbReference type="RefSeq" id="WP_163818059.1">
    <property type="nucleotide sequence ID" value="NZ_JAAGOB010000004.1"/>
</dbReference>
<gene>
    <name evidence="3" type="ORF">G1H11_08505</name>
</gene>
<dbReference type="Pfam" id="PF03372">
    <property type="entry name" value="Exo_endo_phos"/>
    <property type="match status" value="1"/>
</dbReference>
<proteinExistence type="predicted"/>
<evidence type="ECO:0000313" key="4">
    <source>
        <dbReference type="Proteomes" id="UP000469185"/>
    </source>
</evidence>
<evidence type="ECO:0000256" key="1">
    <source>
        <dbReference type="SAM" id="MobiDB-lite"/>
    </source>
</evidence>
<dbReference type="InterPro" id="IPR005135">
    <property type="entry name" value="Endo/exonuclease/phosphatase"/>
</dbReference>
<organism evidence="3 4">
    <name type="scientific">Phytoactinopolyspora alkaliphila</name>
    <dbReference type="NCBI Taxonomy" id="1783498"/>
    <lineage>
        <taxon>Bacteria</taxon>
        <taxon>Bacillati</taxon>
        <taxon>Actinomycetota</taxon>
        <taxon>Actinomycetes</taxon>
        <taxon>Jiangellales</taxon>
        <taxon>Jiangellaceae</taxon>
        <taxon>Phytoactinopolyspora</taxon>
    </lineage>
</organism>
<dbReference type="GO" id="GO:0003824">
    <property type="term" value="F:catalytic activity"/>
    <property type="evidence" value="ECO:0007669"/>
    <property type="project" value="InterPro"/>
</dbReference>
<reference evidence="3 4" key="1">
    <citation type="submission" date="2020-02" db="EMBL/GenBank/DDBJ databases">
        <authorList>
            <person name="Li X.-J."/>
            <person name="Feng X.-M."/>
        </authorList>
    </citation>
    <scope>NUCLEOTIDE SEQUENCE [LARGE SCALE GENOMIC DNA]</scope>
    <source>
        <strain evidence="3 4">CGMCC 4.7225</strain>
    </source>
</reference>
<dbReference type="EMBL" id="JAAGOB010000004">
    <property type="protein sequence ID" value="NED95356.1"/>
    <property type="molecule type" value="Genomic_DNA"/>
</dbReference>
<dbReference type="Proteomes" id="UP000469185">
    <property type="component" value="Unassembled WGS sequence"/>
</dbReference>
<dbReference type="SUPFAM" id="SSF56219">
    <property type="entry name" value="DNase I-like"/>
    <property type="match status" value="1"/>
</dbReference>
<dbReference type="Gene3D" id="3.60.10.10">
    <property type="entry name" value="Endonuclease/exonuclease/phosphatase"/>
    <property type="match status" value="1"/>
</dbReference>
<dbReference type="InterPro" id="IPR036691">
    <property type="entry name" value="Endo/exonu/phosph_ase_sf"/>
</dbReference>
<accession>A0A6N9YK08</accession>
<name>A0A6N9YK08_9ACTN</name>
<protein>
    <recommendedName>
        <fullName evidence="2">Endonuclease/exonuclease/phosphatase domain-containing protein</fullName>
    </recommendedName>
</protein>
<evidence type="ECO:0000259" key="2">
    <source>
        <dbReference type="Pfam" id="PF03372"/>
    </source>
</evidence>
<keyword evidence="4" id="KW-1185">Reference proteome</keyword>
<evidence type="ECO:0000313" key="3">
    <source>
        <dbReference type="EMBL" id="NED95356.1"/>
    </source>
</evidence>
<feature type="domain" description="Endonuclease/exonuclease/phosphatase" evidence="2">
    <location>
        <begin position="6"/>
        <end position="82"/>
    </location>
</feature>
<dbReference type="AlphaFoldDB" id="A0A6N9YK08"/>
<feature type="region of interest" description="Disordered" evidence="1">
    <location>
        <begin position="88"/>
        <end position="146"/>
    </location>
</feature>